<evidence type="ECO:0000313" key="3">
    <source>
        <dbReference type="Proteomes" id="UP001497453"/>
    </source>
</evidence>
<reference evidence="3" key="1">
    <citation type="submission" date="2024-04" db="EMBL/GenBank/DDBJ databases">
        <authorList>
            <person name="Shaw F."/>
            <person name="Minotto A."/>
        </authorList>
    </citation>
    <scope>NUCLEOTIDE SEQUENCE [LARGE SCALE GENOMIC DNA]</scope>
</reference>
<protein>
    <submittedName>
        <fullName evidence="2">Uncharacterized protein</fullName>
    </submittedName>
</protein>
<name>A0ABP1E4L7_9APHY</name>
<sequence>MSDIRVSKNIRHPDNVSKDEATSDEENEDIRNVTEMYVALTSEGQSSSPVRTRDFKEEEVSVSRSVTPSTSTPSVHVEDGRDPSGITRVALFADVFNEVEAAESLPTPVVHQDERQRIVTHDSMSEQFSNTKEAVDRVSSSASKADEHSYFPSELEIVLKDLGILSQPMDWRDRAFGTVITNELKDAQQCCMFPQPHKQKVQKGEKAQVMISKPSASRCGGTEKTSDNPVDDGPSPAFSGSVAARIAMFARGTQHPRNYDDIHNAAHVRKFNLPELLDSHRASKDERTQREVEALRTMNRVGTGSLALTRTRTFGGNGPANIQIDREEAGEAGISLYCLSLLKKYHERND</sequence>
<evidence type="ECO:0000256" key="1">
    <source>
        <dbReference type="SAM" id="MobiDB-lite"/>
    </source>
</evidence>
<dbReference type="Proteomes" id="UP001497453">
    <property type="component" value="Chromosome 8"/>
</dbReference>
<feature type="compositionally biased region" description="Basic and acidic residues" evidence="1">
    <location>
        <begin position="11"/>
        <end position="21"/>
    </location>
</feature>
<feature type="compositionally biased region" description="Basic and acidic residues" evidence="1">
    <location>
        <begin position="51"/>
        <end position="61"/>
    </location>
</feature>
<proteinExistence type="predicted"/>
<feature type="region of interest" description="Disordered" evidence="1">
    <location>
        <begin position="201"/>
        <end position="234"/>
    </location>
</feature>
<feature type="region of interest" description="Disordered" evidence="1">
    <location>
        <begin position="1"/>
        <end position="82"/>
    </location>
</feature>
<accession>A0ABP1E4L7</accession>
<dbReference type="EMBL" id="OZ037951">
    <property type="protein sequence ID" value="CAL1714978.1"/>
    <property type="molecule type" value="Genomic_DNA"/>
</dbReference>
<feature type="compositionally biased region" description="Low complexity" evidence="1">
    <location>
        <begin position="62"/>
        <end position="75"/>
    </location>
</feature>
<organism evidence="2 3">
    <name type="scientific">Somion occarium</name>
    <dbReference type="NCBI Taxonomy" id="3059160"/>
    <lineage>
        <taxon>Eukaryota</taxon>
        <taxon>Fungi</taxon>
        <taxon>Dikarya</taxon>
        <taxon>Basidiomycota</taxon>
        <taxon>Agaricomycotina</taxon>
        <taxon>Agaricomycetes</taxon>
        <taxon>Polyporales</taxon>
        <taxon>Cerrenaceae</taxon>
        <taxon>Somion</taxon>
    </lineage>
</organism>
<gene>
    <name evidence="2" type="ORF">GFSPODELE1_LOCUS10008</name>
</gene>
<keyword evidence="3" id="KW-1185">Reference proteome</keyword>
<evidence type="ECO:0000313" key="2">
    <source>
        <dbReference type="EMBL" id="CAL1714978.1"/>
    </source>
</evidence>